<dbReference type="Proteomes" id="UP000267029">
    <property type="component" value="Unassembled WGS sequence"/>
</dbReference>
<dbReference type="InterPro" id="IPR023214">
    <property type="entry name" value="HAD_sf"/>
</dbReference>
<keyword evidence="5" id="KW-1185">Reference proteome</keyword>
<feature type="region of interest" description="Disordered" evidence="2">
    <location>
        <begin position="133"/>
        <end position="173"/>
    </location>
</feature>
<feature type="non-terminal residue" evidence="4">
    <location>
        <position position="1"/>
    </location>
</feature>
<dbReference type="OrthoDB" id="277011at2759"/>
<dbReference type="PANTHER" id="PTHR12210">
    <property type="entry name" value="DULLARD PROTEIN PHOSPHATASE"/>
    <property type="match status" value="1"/>
</dbReference>
<dbReference type="PROSITE" id="PS50969">
    <property type="entry name" value="FCP1"/>
    <property type="match status" value="1"/>
</dbReference>
<evidence type="ECO:0000256" key="1">
    <source>
        <dbReference type="RuleBase" id="RU365079"/>
    </source>
</evidence>
<keyword evidence="1" id="KW-0811">Translocation</keyword>
<name>A0A158QSS8_MESCO</name>
<feature type="compositionally biased region" description="Polar residues" evidence="2">
    <location>
        <begin position="528"/>
        <end position="555"/>
    </location>
</feature>
<comment type="function">
    <text evidence="1">Essential component of the TIM23 complex, a complex that mediates the translocation of transit peptide-containing proteins across the mitochondrial inner membrane.</text>
</comment>
<dbReference type="Pfam" id="PF03031">
    <property type="entry name" value="NIF"/>
    <property type="match status" value="2"/>
</dbReference>
<dbReference type="EMBL" id="UXSR01000158">
    <property type="protein sequence ID" value="VDD75317.1"/>
    <property type="molecule type" value="Genomic_DNA"/>
</dbReference>
<feature type="domain" description="FCP1 homology" evidence="3">
    <location>
        <begin position="267"/>
        <end position="449"/>
    </location>
</feature>
<protein>
    <recommendedName>
        <fullName evidence="1">Mitochondrial import inner membrane translocase subunit TIM50</fullName>
    </recommendedName>
</protein>
<dbReference type="InterPro" id="IPR036412">
    <property type="entry name" value="HAD-like_sf"/>
</dbReference>
<feature type="compositionally biased region" description="Polar residues" evidence="2">
    <location>
        <begin position="499"/>
        <end position="508"/>
    </location>
</feature>
<evidence type="ECO:0000259" key="3">
    <source>
        <dbReference type="PROSITE" id="PS50969"/>
    </source>
</evidence>
<dbReference type="GO" id="GO:0005744">
    <property type="term" value="C:TIM23 mitochondrial import inner membrane translocase complex"/>
    <property type="evidence" value="ECO:0007669"/>
    <property type="project" value="UniProtKB-UniRule"/>
</dbReference>
<evidence type="ECO:0000313" key="5">
    <source>
        <dbReference type="Proteomes" id="UP000267029"/>
    </source>
</evidence>
<dbReference type="AlphaFoldDB" id="A0A158QSS8"/>
<gene>
    <name evidence="4" type="ORF">MCOS_LOCUS1320</name>
</gene>
<keyword evidence="1" id="KW-0653">Protein transport</keyword>
<keyword evidence="1" id="KW-0809">Transit peptide</keyword>
<dbReference type="GO" id="GO:0015031">
    <property type="term" value="P:protein transport"/>
    <property type="evidence" value="ECO:0007669"/>
    <property type="project" value="UniProtKB-KW"/>
</dbReference>
<comment type="subunit">
    <text evidence="1">Component of the TIM23 complex.</text>
</comment>
<dbReference type="InterPro" id="IPR050365">
    <property type="entry name" value="TIM50"/>
</dbReference>
<dbReference type="CDD" id="cd07521">
    <property type="entry name" value="HAD_FCP1-like"/>
    <property type="match status" value="1"/>
</dbReference>
<evidence type="ECO:0000313" key="4">
    <source>
        <dbReference type="EMBL" id="VDD75317.1"/>
    </source>
</evidence>
<dbReference type="InterPro" id="IPR004274">
    <property type="entry name" value="FCP1_dom"/>
</dbReference>
<dbReference type="STRING" id="53468.A0A158QSS8"/>
<comment type="similarity">
    <text evidence="1">Belongs to the TIM50 family.</text>
</comment>
<proteinExistence type="inferred from homology"/>
<accession>A0A158QSS8</accession>
<comment type="subcellular location">
    <subcellularLocation>
        <location evidence="1">Mitochondrion inner membrane</location>
        <topology evidence="1">Single-pass membrane protein</topology>
    </subcellularLocation>
</comment>
<feature type="region of interest" description="Disordered" evidence="2">
    <location>
        <begin position="499"/>
        <end position="555"/>
    </location>
</feature>
<reference evidence="4 5" key="1">
    <citation type="submission" date="2018-10" db="EMBL/GenBank/DDBJ databases">
        <authorList>
            <consortium name="Pathogen Informatics"/>
        </authorList>
    </citation>
    <scope>NUCLEOTIDE SEQUENCE [LARGE SCALE GENOMIC DNA]</scope>
</reference>
<sequence>SPNVRHKTCVIIFFRRLWEKYTIFRVIYWCQKYLFRWILFPPAAYMDHQRDTEHKTARDSAPCLPSSVLIPLLGSPVQGDQNNQLSCDTCPDVGTGGPSNASSSVRRSPNNRLGFCHLDSLLCGCLSRHDADGVDASKPRKPRHFNRDAKHAPVGPVPSCESQTNPSEETQTTCVNEENDAVKCKDGDKGHASFFRWSPVSRLRCYIYRKRHKSGLPKADATGAVCGADSQEAAGNDTSVSSSSKTCCAEDSLKERRQTLLGPQKASDRGRKCFIIDLDETLVHSSFKAVDKADFKVGVEIDNVVHQVYVLKRPHVDDFLRAMADIYECVLFTASLSKDSSDDIRFYYLVRFNLEQPHPRHQYADPVADFLDKWHVFRYRLFRESCVYHRGNYVKDLAQLGRPIEQVVILDNSPASYMFHATNAVQITSWFDDKSDKALLELIPYFQRLAAGDPDNVVEFLRTNPPPSQYAVVGSFESNALTPTAVAASRSAQNSHLPITQLSSNNSTSPFSAPALPPAPSRGKSPSGEASPSCSGNNNEVSQTADATETDSLTKASNLTVARKKCCI</sequence>
<evidence type="ECO:0000256" key="2">
    <source>
        <dbReference type="SAM" id="MobiDB-lite"/>
    </source>
</evidence>
<keyword evidence="1" id="KW-0496">Mitochondrion</keyword>
<keyword evidence="1" id="KW-0813">Transport</keyword>
<organism evidence="4 5">
    <name type="scientific">Mesocestoides corti</name>
    <name type="common">Flatworm</name>
    <dbReference type="NCBI Taxonomy" id="53468"/>
    <lineage>
        <taxon>Eukaryota</taxon>
        <taxon>Metazoa</taxon>
        <taxon>Spiralia</taxon>
        <taxon>Lophotrochozoa</taxon>
        <taxon>Platyhelminthes</taxon>
        <taxon>Cestoda</taxon>
        <taxon>Eucestoda</taxon>
        <taxon>Cyclophyllidea</taxon>
        <taxon>Mesocestoididae</taxon>
        <taxon>Mesocestoides</taxon>
    </lineage>
</organism>
<dbReference type="Gene3D" id="3.40.50.1000">
    <property type="entry name" value="HAD superfamily/HAD-like"/>
    <property type="match status" value="1"/>
</dbReference>
<dbReference type="SMART" id="SM00577">
    <property type="entry name" value="CPDc"/>
    <property type="match status" value="1"/>
</dbReference>
<dbReference type="SUPFAM" id="SSF56784">
    <property type="entry name" value="HAD-like"/>
    <property type="match status" value="2"/>
</dbReference>
<feature type="compositionally biased region" description="Polar residues" evidence="2">
    <location>
        <begin position="160"/>
        <end position="173"/>
    </location>
</feature>